<comment type="caution">
    <text evidence="1">The sequence shown here is derived from an EMBL/GenBank/DDBJ whole genome shotgun (WGS) entry which is preliminary data.</text>
</comment>
<evidence type="ECO:0000313" key="1">
    <source>
        <dbReference type="EMBL" id="KAA0593152.1"/>
    </source>
</evidence>
<accession>A0A5A9GHE1</accession>
<organism evidence="1 2">
    <name type="scientific">Azospirillum lipoferum</name>
    <dbReference type="NCBI Taxonomy" id="193"/>
    <lineage>
        <taxon>Bacteria</taxon>
        <taxon>Pseudomonadati</taxon>
        <taxon>Pseudomonadota</taxon>
        <taxon>Alphaproteobacteria</taxon>
        <taxon>Rhodospirillales</taxon>
        <taxon>Azospirillaceae</taxon>
        <taxon>Azospirillum</taxon>
    </lineage>
</organism>
<gene>
    <name evidence="1" type="ORF">FZ942_24755</name>
</gene>
<protein>
    <recommendedName>
        <fullName evidence="3">TnsA endonuclease N-terminal domain-containing protein</fullName>
    </recommendedName>
</protein>
<evidence type="ECO:0008006" key="3">
    <source>
        <dbReference type="Google" id="ProtNLM"/>
    </source>
</evidence>
<dbReference type="RefSeq" id="WP_149233750.1">
    <property type="nucleotide sequence ID" value="NZ_JALJXJ010000013.1"/>
</dbReference>
<keyword evidence="2" id="KW-1185">Reference proteome</keyword>
<name>A0A5A9GHE1_AZOLI</name>
<sequence length="224" mass="25138">MKSMDEIVFRWEVAKVRTQASIRLSYRSCSGWYQSIKCGVQLPFESLLERDLMVLQDIDQEVSAFALKPETLVWVDNGREQRYTPDFQVISRNGRVVYREAMSQRKFDADPSLKGRRLRITDACAARGSSFEIWTETDIRKQPRLANCSRIRAAVAFLTPTNLSVVRTRLVADRPVSLGSLQTALGPNPEFVGALLGLVAIGELKLDLNAAIGPDTELHPVRTA</sequence>
<dbReference type="OrthoDB" id="7594731at2"/>
<proteinExistence type="predicted"/>
<reference evidence="1 2" key="1">
    <citation type="submission" date="2019-08" db="EMBL/GenBank/DDBJ databases">
        <authorList>
            <person name="Grouzdev D."/>
            <person name="Tikhonova E."/>
            <person name="Kravchenko I."/>
        </authorList>
    </citation>
    <scope>NUCLEOTIDE SEQUENCE [LARGE SCALE GENOMIC DNA]</scope>
    <source>
        <strain evidence="1 2">59b</strain>
    </source>
</reference>
<dbReference type="Proteomes" id="UP000324927">
    <property type="component" value="Unassembled WGS sequence"/>
</dbReference>
<dbReference type="AlphaFoldDB" id="A0A5A9GHE1"/>
<evidence type="ECO:0000313" key="2">
    <source>
        <dbReference type="Proteomes" id="UP000324927"/>
    </source>
</evidence>
<dbReference type="EMBL" id="VTTN01000012">
    <property type="protein sequence ID" value="KAA0593152.1"/>
    <property type="molecule type" value="Genomic_DNA"/>
</dbReference>